<dbReference type="STRING" id="29367.CLPUN_32460"/>
<keyword evidence="6" id="KW-0460">Magnesium</keyword>
<evidence type="ECO:0000256" key="1">
    <source>
        <dbReference type="ARBA" id="ARBA00022448"/>
    </source>
</evidence>
<feature type="active site" description="Tele-phosphohistidine intermediate" evidence="5">
    <location>
        <position position="73"/>
    </location>
</feature>
<keyword evidence="2" id="KW-0762">Sugar transport</keyword>
<feature type="modified residue" description="Phosphohistidine; by HPr" evidence="7">
    <location>
        <position position="73"/>
    </location>
</feature>
<evidence type="ECO:0000256" key="3">
    <source>
        <dbReference type="ARBA" id="ARBA00022679"/>
    </source>
</evidence>
<keyword evidence="3 8" id="KW-0808">Transferase</keyword>
<name>A0A1S8TDD1_9CLOT</name>
<dbReference type="OrthoDB" id="389577at2"/>
<evidence type="ECO:0000256" key="4">
    <source>
        <dbReference type="ARBA" id="ARBA00022683"/>
    </source>
</evidence>
<evidence type="ECO:0000256" key="5">
    <source>
        <dbReference type="PIRSR" id="PIRSR000699-1"/>
    </source>
</evidence>
<dbReference type="Gene3D" id="1.20.58.80">
    <property type="entry name" value="Phosphotransferase system, lactose/cellobiose-type IIA subunit"/>
    <property type="match status" value="1"/>
</dbReference>
<dbReference type="PANTHER" id="PTHR34382">
    <property type="entry name" value="PTS SYSTEM N,N'-DIACETYLCHITOBIOSE-SPECIFIC EIIA COMPONENT"/>
    <property type="match status" value="1"/>
</dbReference>
<feature type="binding site" evidence="6">
    <location>
        <position position="76"/>
    </location>
    <ligand>
        <name>Mg(2+)</name>
        <dbReference type="ChEBI" id="CHEBI:18420"/>
        <note>ligand shared between all trimeric partners</note>
    </ligand>
</feature>
<keyword evidence="6" id="KW-0479">Metal-binding</keyword>
<dbReference type="InterPro" id="IPR003188">
    <property type="entry name" value="PTS_IIA_lac/cel"/>
</dbReference>
<dbReference type="PIRSF" id="PIRSF000699">
    <property type="entry name" value="PTS_IILac_III"/>
    <property type="match status" value="1"/>
</dbReference>
<keyword evidence="1" id="KW-0813">Transport</keyword>
<dbReference type="GO" id="GO:0046872">
    <property type="term" value="F:metal ion binding"/>
    <property type="evidence" value="ECO:0007669"/>
    <property type="project" value="UniProtKB-KW"/>
</dbReference>
<evidence type="ECO:0000256" key="6">
    <source>
        <dbReference type="PIRSR" id="PIRSR000699-2"/>
    </source>
</evidence>
<proteinExistence type="predicted"/>
<dbReference type="AlphaFoldDB" id="A0A1S8TDD1"/>
<gene>
    <name evidence="8" type="primary">licA_5</name>
    <name evidence="8" type="ORF">CLPUN_32460</name>
</gene>
<sequence length="99" mass="11137">MEEVLMEIIANAGSARSKAMESIVKVKNGHSELAKNSIEEANTFLEKAYNVQTKLIQDEVAGNKTELNLLMVHAQDHLMNAMTVRDLAEEIVEIYERFS</sequence>
<protein>
    <submittedName>
        <fullName evidence="8">Lichenan-specific phosphotransferase enzyme IIA component</fullName>
        <ecNumber evidence="8">2.7.1.-</ecNumber>
    </submittedName>
</protein>
<keyword evidence="4" id="KW-0598">Phosphotransferase system</keyword>
<dbReference type="PANTHER" id="PTHR34382:SF7">
    <property type="entry name" value="PTS SYSTEM N,N'-DIACETYLCHITOBIOSE-SPECIFIC EIIA COMPONENT"/>
    <property type="match status" value="1"/>
</dbReference>
<dbReference type="SUPFAM" id="SSF46973">
    <property type="entry name" value="Enzyme IIa from lactose specific PTS, IIa-lac"/>
    <property type="match status" value="1"/>
</dbReference>
<comment type="caution">
    <text evidence="8">The sequence shown here is derived from an EMBL/GenBank/DDBJ whole genome shotgun (WGS) entry which is preliminary data.</text>
</comment>
<dbReference type="RefSeq" id="WP_077848300.1">
    <property type="nucleotide sequence ID" value="NZ_LZZM01000185.1"/>
</dbReference>
<dbReference type="GO" id="GO:0016740">
    <property type="term" value="F:transferase activity"/>
    <property type="evidence" value="ECO:0007669"/>
    <property type="project" value="UniProtKB-KW"/>
</dbReference>
<evidence type="ECO:0000313" key="9">
    <source>
        <dbReference type="Proteomes" id="UP000190890"/>
    </source>
</evidence>
<dbReference type="EC" id="2.7.1.-" evidence="8"/>
<dbReference type="InterPro" id="IPR036542">
    <property type="entry name" value="PTS_IIA_lac/cel_sf"/>
</dbReference>
<dbReference type="GO" id="GO:0009401">
    <property type="term" value="P:phosphoenolpyruvate-dependent sugar phosphotransferase system"/>
    <property type="evidence" value="ECO:0007669"/>
    <property type="project" value="UniProtKB-KW"/>
</dbReference>
<dbReference type="EMBL" id="LZZM01000185">
    <property type="protein sequence ID" value="OOM75435.1"/>
    <property type="molecule type" value="Genomic_DNA"/>
</dbReference>
<keyword evidence="9" id="KW-1185">Reference proteome</keyword>
<dbReference type="Proteomes" id="UP000190890">
    <property type="component" value="Unassembled WGS sequence"/>
</dbReference>
<evidence type="ECO:0000256" key="2">
    <source>
        <dbReference type="ARBA" id="ARBA00022597"/>
    </source>
</evidence>
<comment type="cofactor">
    <cofactor evidence="6">
        <name>Mg(2+)</name>
        <dbReference type="ChEBI" id="CHEBI:18420"/>
    </cofactor>
    <text evidence="6">Binds 1 Mg(2+) ion per trimer.</text>
</comment>
<evidence type="ECO:0000313" key="8">
    <source>
        <dbReference type="EMBL" id="OOM75435.1"/>
    </source>
</evidence>
<evidence type="ECO:0000256" key="7">
    <source>
        <dbReference type="PROSITE-ProRule" id="PRU00418"/>
    </source>
</evidence>
<dbReference type="CDD" id="cd00215">
    <property type="entry name" value="PTS_IIA_lac"/>
    <property type="match status" value="1"/>
</dbReference>
<organism evidence="8 9">
    <name type="scientific">Clostridium puniceum</name>
    <dbReference type="NCBI Taxonomy" id="29367"/>
    <lineage>
        <taxon>Bacteria</taxon>
        <taxon>Bacillati</taxon>
        <taxon>Bacillota</taxon>
        <taxon>Clostridia</taxon>
        <taxon>Eubacteriales</taxon>
        <taxon>Clostridiaceae</taxon>
        <taxon>Clostridium</taxon>
    </lineage>
</organism>
<accession>A0A1S8TDD1</accession>
<reference evidence="8 9" key="1">
    <citation type="submission" date="2016-05" db="EMBL/GenBank/DDBJ databases">
        <title>Microbial solvent formation.</title>
        <authorList>
            <person name="Poehlein A."/>
            <person name="Montoya Solano J.D."/>
            <person name="Flitsch S."/>
            <person name="Krabben P."/>
            <person name="Duerre P."/>
            <person name="Daniel R."/>
        </authorList>
    </citation>
    <scope>NUCLEOTIDE SEQUENCE [LARGE SCALE GENOMIC DNA]</scope>
    <source>
        <strain evidence="8 9">DSM 2619</strain>
    </source>
</reference>
<dbReference type="PROSITE" id="PS51095">
    <property type="entry name" value="PTS_EIIA_TYPE_3"/>
    <property type="match status" value="1"/>
</dbReference>
<dbReference type="Pfam" id="PF02255">
    <property type="entry name" value="PTS_IIA"/>
    <property type="match status" value="1"/>
</dbReference>